<dbReference type="CDD" id="cd03789">
    <property type="entry name" value="GT9_LPS_heptosyltransferase"/>
    <property type="match status" value="1"/>
</dbReference>
<dbReference type="SUPFAM" id="SSF53756">
    <property type="entry name" value="UDP-Glycosyltransferase/glycogen phosphorylase"/>
    <property type="match status" value="1"/>
</dbReference>
<dbReference type="GO" id="GO:0009244">
    <property type="term" value="P:lipopolysaccharide core region biosynthetic process"/>
    <property type="evidence" value="ECO:0007669"/>
    <property type="project" value="TreeGrafter"/>
</dbReference>
<dbReference type="EMBL" id="JACXWD010000068">
    <property type="protein sequence ID" value="MBD3869228.1"/>
    <property type="molecule type" value="Genomic_DNA"/>
</dbReference>
<protein>
    <submittedName>
        <fullName evidence="3">Glycosyltransferase family 9 protein</fullName>
    </submittedName>
</protein>
<evidence type="ECO:0000313" key="3">
    <source>
        <dbReference type="EMBL" id="MBD3869228.1"/>
    </source>
</evidence>
<dbReference type="Proteomes" id="UP000648239">
    <property type="component" value="Unassembled WGS sequence"/>
</dbReference>
<keyword evidence="2" id="KW-0808">Transferase</keyword>
<evidence type="ECO:0000256" key="1">
    <source>
        <dbReference type="ARBA" id="ARBA00022676"/>
    </source>
</evidence>
<dbReference type="GO" id="GO:0008713">
    <property type="term" value="F:ADP-heptose-lipopolysaccharide heptosyltransferase activity"/>
    <property type="evidence" value="ECO:0007669"/>
    <property type="project" value="TreeGrafter"/>
</dbReference>
<keyword evidence="1" id="KW-0328">Glycosyltransferase</keyword>
<dbReference type="InterPro" id="IPR051199">
    <property type="entry name" value="LPS_LOS_Heptosyltrfase"/>
</dbReference>
<dbReference type="PANTHER" id="PTHR30160">
    <property type="entry name" value="TETRAACYLDISACCHARIDE 4'-KINASE-RELATED"/>
    <property type="match status" value="1"/>
</dbReference>
<dbReference type="Pfam" id="PF01075">
    <property type="entry name" value="Glyco_transf_9"/>
    <property type="match status" value="1"/>
</dbReference>
<dbReference type="InterPro" id="IPR002201">
    <property type="entry name" value="Glyco_trans_9"/>
</dbReference>
<proteinExistence type="predicted"/>
<evidence type="ECO:0000313" key="4">
    <source>
        <dbReference type="Proteomes" id="UP000648239"/>
    </source>
</evidence>
<name>A0A8J6XX29_9BACT</name>
<accession>A0A8J6XX29</accession>
<gene>
    <name evidence="3" type="ORF">IFK94_13995</name>
</gene>
<comment type="caution">
    <text evidence="3">The sequence shown here is derived from an EMBL/GenBank/DDBJ whole genome shotgun (WGS) entry which is preliminary data.</text>
</comment>
<sequence>MLDGTAAVRQVDRKDGEIRVAGKPIPGVRRIVLVRDDSIEDFVCSLPAIAAVRETYPGAWLSVLVRPAVVPLARMAPDIDEVLAPKRTVEGMEQAFHRFRPDLMISLSRTSRAAWAGWRAKVPHRIGTGFRLYSPLFTDRVDERRRAGVFHEVEYALSFAHRAGAPASPARFRLTVPLKARDSIGNWLDLHRVSRPFVVIHPGAAPGCPAWPAVHFVQLATLLEAESTQVVFSMGEGDRPFVRALEEDHPFLRRLPRFEGDEEARAALFSLAAVAVGNGAGTVHLASALGVPTLTLHAPWRGCGYQRRGPYAANGWALVAESEEAKGWSPRRRQILGPQLMNAVTPADARRSVVAMMAGGEPELGTA</sequence>
<dbReference type="AlphaFoldDB" id="A0A8J6XX29"/>
<dbReference type="Gene3D" id="3.40.50.2000">
    <property type="entry name" value="Glycogen Phosphorylase B"/>
    <property type="match status" value="2"/>
</dbReference>
<organism evidence="3 4">
    <name type="scientific">Candidatus Polarisedimenticola svalbardensis</name>
    <dbReference type="NCBI Taxonomy" id="2886004"/>
    <lineage>
        <taxon>Bacteria</taxon>
        <taxon>Pseudomonadati</taxon>
        <taxon>Acidobacteriota</taxon>
        <taxon>Candidatus Polarisedimenticolia</taxon>
        <taxon>Candidatus Polarisedimenticolales</taxon>
        <taxon>Candidatus Polarisedimenticolaceae</taxon>
        <taxon>Candidatus Polarisedimenticola</taxon>
    </lineage>
</organism>
<evidence type="ECO:0000256" key="2">
    <source>
        <dbReference type="ARBA" id="ARBA00022679"/>
    </source>
</evidence>
<dbReference type="GO" id="GO:0005829">
    <property type="term" value="C:cytosol"/>
    <property type="evidence" value="ECO:0007669"/>
    <property type="project" value="TreeGrafter"/>
</dbReference>
<reference evidence="3 4" key="1">
    <citation type="submission" date="2020-08" db="EMBL/GenBank/DDBJ databases">
        <title>Acidobacteriota in marine sediments use diverse sulfur dissimilation pathways.</title>
        <authorList>
            <person name="Wasmund K."/>
        </authorList>
    </citation>
    <scope>NUCLEOTIDE SEQUENCE [LARGE SCALE GENOMIC DNA]</scope>
    <source>
        <strain evidence="3">MAG AM4</strain>
    </source>
</reference>